<feature type="transmembrane region" description="Helical" evidence="1">
    <location>
        <begin position="83"/>
        <end position="104"/>
    </location>
</feature>
<evidence type="ECO:0008006" key="4">
    <source>
        <dbReference type="Google" id="ProtNLM"/>
    </source>
</evidence>
<evidence type="ECO:0000256" key="1">
    <source>
        <dbReference type="SAM" id="Phobius"/>
    </source>
</evidence>
<name>A0ABP7HRD1_9ACTN</name>
<protein>
    <recommendedName>
        <fullName evidence="4">DUF2975 domain-containing protein</fullName>
    </recommendedName>
</protein>
<keyword evidence="3" id="KW-1185">Reference proteome</keyword>
<feature type="transmembrane region" description="Helical" evidence="1">
    <location>
        <begin position="161"/>
        <end position="180"/>
    </location>
</feature>
<dbReference type="InterPro" id="IPR021354">
    <property type="entry name" value="DUF2975"/>
</dbReference>
<keyword evidence="1" id="KW-0812">Transmembrane</keyword>
<dbReference type="EMBL" id="BAABDE010000017">
    <property type="protein sequence ID" value="GAA3800018.1"/>
    <property type="molecule type" value="Genomic_DNA"/>
</dbReference>
<gene>
    <name evidence="2" type="ORF">GCM10022403_037770</name>
</gene>
<evidence type="ECO:0000313" key="2">
    <source>
        <dbReference type="EMBL" id="GAA3800018.1"/>
    </source>
</evidence>
<feature type="transmembrane region" description="Helical" evidence="1">
    <location>
        <begin position="12"/>
        <end position="31"/>
    </location>
</feature>
<sequence>MQVGRGGRLLETVLGLALALAGLFGVLLPLLGVTGPFDSTRARDVTIEAVTRVPAAVSSGPVTLHGTHRAEIALAHPDVQQRILLALPDLFYGALLVLVLVLLLRMARTLRRDDVFVPENARRLQVIAAAIVAMGVLGPAVDAVTTHLLISGTAVSPAVPFAYTVSSAPLLLGLLVAALAEVFRQGTRLREDTEGLV</sequence>
<dbReference type="Proteomes" id="UP001501009">
    <property type="component" value="Unassembled WGS sequence"/>
</dbReference>
<dbReference type="Pfam" id="PF11188">
    <property type="entry name" value="DUF2975"/>
    <property type="match status" value="1"/>
</dbReference>
<comment type="caution">
    <text evidence="2">The sequence shown here is derived from an EMBL/GenBank/DDBJ whole genome shotgun (WGS) entry which is preliminary data.</text>
</comment>
<accession>A0ABP7HRD1</accession>
<organism evidence="2 3">
    <name type="scientific">Streptomyces coacervatus</name>
    <dbReference type="NCBI Taxonomy" id="647381"/>
    <lineage>
        <taxon>Bacteria</taxon>
        <taxon>Bacillati</taxon>
        <taxon>Actinomycetota</taxon>
        <taxon>Actinomycetes</taxon>
        <taxon>Kitasatosporales</taxon>
        <taxon>Streptomycetaceae</taxon>
        <taxon>Streptomyces</taxon>
    </lineage>
</organism>
<keyword evidence="1" id="KW-1133">Transmembrane helix</keyword>
<proteinExistence type="predicted"/>
<reference evidence="3" key="1">
    <citation type="journal article" date="2019" name="Int. J. Syst. Evol. Microbiol.">
        <title>The Global Catalogue of Microorganisms (GCM) 10K type strain sequencing project: providing services to taxonomists for standard genome sequencing and annotation.</title>
        <authorList>
            <consortium name="The Broad Institute Genomics Platform"/>
            <consortium name="The Broad Institute Genome Sequencing Center for Infectious Disease"/>
            <person name="Wu L."/>
            <person name="Ma J."/>
        </authorList>
    </citation>
    <scope>NUCLEOTIDE SEQUENCE [LARGE SCALE GENOMIC DNA]</scope>
    <source>
        <strain evidence="3">JCM 17138</strain>
    </source>
</reference>
<keyword evidence="1" id="KW-0472">Membrane</keyword>
<evidence type="ECO:0000313" key="3">
    <source>
        <dbReference type="Proteomes" id="UP001501009"/>
    </source>
</evidence>
<feature type="transmembrane region" description="Helical" evidence="1">
    <location>
        <begin position="124"/>
        <end position="141"/>
    </location>
</feature>